<proteinExistence type="predicted"/>
<dbReference type="GO" id="GO:0000287">
    <property type="term" value="F:magnesium ion binding"/>
    <property type="evidence" value="ECO:0007669"/>
    <property type="project" value="TreeGrafter"/>
</dbReference>
<dbReference type="Proteomes" id="UP000196778">
    <property type="component" value="Unassembled WGS sequence"/>
</dbReference>
<dbReference type="EMBL" id="FUKR01000022">
    <property type="protein sequence ID" value="SJN23635.1"/>
    <property type="molecule type" value="Genomic_DNA"/>
</dbReference>
<dbReference type="SUPFAM" id="SSF56784">
    <property type="entry name" value="HAD-like"/>
    <property type="match status" value="1"/>
</dbReference>
<sequence>MTAERPRLIALDLDGTVLNEDGTIEPATEAAVRAAAERGHEVMFATGRSWEHTEPIMERLGLTPSYAVCANGALTLRRLPDGSYERFQIETFDPEPALRKIRGHLADGRFMVELPDGSRLYTNGMSDWDLTRATEVEFDGLLGTPVTRIVVVSPEHSEEEFLRVVEQIGLHQVAYAIGWTAWLDIAPAGVNKAVALERVRERLDIPASRVVAVGDGRNDLEMLEWAARSGRGVAMGQAPSEVHAVASESTGTVAEAGLAAVLDGLPD</sequence>
<dbReference type="GO" id="GO:0005829">
    <property type="term" value="C:cytosol"/>
    <property type="evidence" value="ECO:0007669"/>
    <property type="project" value="TreeGrafter"/>
</dbReference>
<organism evidence="1 2">
    <name type="scientific">Mycetocola reblochoni REB411</name>
    <dbReference type="NCBI Taxonomy" id="1255698"/>
    <lineage>
        <taxon>Bacteria</taxon>
        <taxon>Bacillati</taxon>
        <taxon>Actinomycetota</taxon>
        <taxon>Actinomycetes</taxon>
        <taxon>Micrococcales</taxon>
        <taxon>Microbacteriaceae</taxon>
        <taxon>Mycetocola</taxon>
    </lineage>
</organism>
<gene>
    <name evidence="1" type="ORF">FM119_03735</name>
</gene>
<keyword evidence="2" id="KW-1185">Reference proteome</keyword>
<dbReference type="PROSITE" id="PS01228">
    <property type="entry name" value="COF_1"/>
    <property type="match status" value="1"/>
</dbReference>
<dbReference type="OrthoDB" id="3180855at2"/>
<dbReference type="Pfam" id="PF08282">
    <property type="entry name" value="Hydrolase_3"/>
    <property type="match status" value="1"/>
</dbReference>
<protein>
    <submittedName>
        <fullName evidence="1">Hydrolase</fullName>
    </submittedName>
</protein>
<dbReference type="PANTHER" id="PTHR10000:SF8">
    <property type="entry name" value="HAD SUPERFAMILY HYDROLASE-LIKE, TYPE 3"/>
    <property type="match status" value="1"/>
</dbReference>
<dbReference type="Gene3D" id="3.30.1240.10">
    <property type="match status" value="1"/>
</dbReference>
<dbReference type="InterPro" id="IPR036412">
    <property type="entry name" value="HAD-like_sf"/>
</dbReference>
<evidence type="ECO:0000313" key="2">
    <source>
        <dbReference type="Proteomes" id="UP000196778"/>
    </source>
</evidence>
<evidence type="ECO:0000313" key="1">
    <source>
        <dbReference type="EMBL" id="SJN23635.1"/>
    </source>
</evidence>
<dbReference type="InterPro" id="IPR023214">
    <property type="entry name" value="HAD_sf"/>
</dbReference>
<reference evidence="2" key="1">
    <citation type="submission" date="2017-02" db="EMBL/GenBank/DDBJ databases">
        <authorList>
            <person name="Dridi B."/>
        </authorList>
    </citation>
    <scope>NUCLEOTIDE SEQUENCE [LARGE SCALE GENOMIC DNA]</scope>
    <source>
        <strain evidence="2">EB411</strain>
    </source>
</reference>
<accession>A0A1R4IVM8</accession>
<dbReference type="GO" id="GO:0016791">
    <property type="term" value="F:phosphatase activity"/>
    <property type="evidence" value="ECO:0007669"/>
    <property type="project" value="TreeGrafter"/>
</dbReference>
<dbReference type="AlphaFoldDB" id="A0A1R4IVM8"/>
<dbReference type="RefSeq" id="WP_087136340.1">
    <property type="nucleotide sequence ID" value="NZ_FUKR01000022.1"/>
</dbReference>
<keyword evidence="1" id="KW-0378">Hydrolase</keyword>
<name>A0A1R4IVM8_9MICO</name>
<dbReference type="PANTHER" id="PTHR10000">
    <property type="entry name" value="PHOSPHOSERINE PHOSPHATASE"/>
    <property type="match status" value="1"/>
</dbReference>
<dbReference type="Gene3D" id="3.40.50.1000">
    <property type="entry name" value="HAD superfamily/HAD-like"/>
    <property type="match status" value="1"/>
</dbReference>